<evidence type="ECO:0000313" key="4">
    <source>
        <dbReference type="EMBL" id="EFH09176.1"/>
    </source>
</evidence>
<evidence type="ECO:0000313" key="5">
    <source>
        <dbReference type="Proteomes" id="UP000005324"/>
    </source>
</evidence>
<evidence type="ECO:0000256" key="2">
    <source>
        <dbReference type="ARBA" id="ARBA00022553"/>
    </source>
</evidence>
<dbReference type="InterPro" id="IPR014043">
    <property type="entry name" value="Acyl_transferase_dom"/>
</dbReference>
<feature type="domain" description="Malonyl-CoA:ACP transacylase (MAT)" evidence="3">
    <location>
        <begin position="59"/>
        <end position="181"/>
    </location>
</feature>
<dbReference type="RefSeq" id="WP_007006648.1">
    <property type="nucleotide sequence ID" value="NZ_GG771246.1"/>
</dbReference>
<dbReference type="InterPro" id="IPR001227">
    <property type="entry name" value="Ac_transferase_dom_sf"/>
</dbReference>
<evidence type="ECO:0000259" key="3">
    <source>
        <dbReference type="SMART" id="SM00827"/>
    </source>
</evidence>
<protein>
    <recommendedName>
        <fullName evidence="3">Malonyl-CoA:ACP transacylase (MAT) domain-containing protein</fullName>
    </recommendedName>
</protein>
<feature type="non-terminal residue" evidence="4">
    <location>
        <position position="1"/>
    </location>
</feature>
<feature type="non-terminal residue" evidence="4">
    <location>
        <position position="182"/>
    </location>
</feature>
<evidence type="ECO:0000256" key="1">
    <source>
        <dbReference type="ARBA" id="ARBA00022450"/>
    </source>
</evidence>
<dbReference type="SUPFAM" id="SSF52151">
    <property type="entry name" value="FabD/lysophospholipase-like"/>
    <property type="match status" value="1"/>
</dbReference>
<dbReference type="SMART" id="SM00827">
    <property type="entry name" value="PKS_AT"/>
    <property type="match status" value="1"/>
</dbReference>
<dbReference type="HOGENOM" id="CLU_1485115_0_0_5"/>
<dbReference type="GO" id="GO:0005737">
    <property type="term" value="C:cytoplasm"/>
    <property type="evidence" value="ECO:0007669"/>
    <property type="project" value="TreeGrafter"/>
</dbReference>
<dbReference type="EMBL" id="ADVL01000920">
    <property type="protein sequence ID" value="EFH09176.1"/>
    <property type="molecule type" value="Genomic_DNA"/>
</dbReference>
<gene>
    <name evidence="4" type="ORF">HMPREF0731_4605</name>
</gene>
<comment type="caution">
    <text evidence="4">The sequence shown here is derived from an EMBL/GenBank/DDBJ whole genome shotgun (WGS) entry which is preliminary data.</text>
</comment>
<dbReference type="GO" id="GO:0071770">
    <property type="term" value="P:DIM/DIP cell wall layer assembly"/>
    <property type="evidence" value="ECO:0007669"/>
    <property type="project" value="TreeGrafter"/>
</dbReference>
<dbReference type="InterPro" id="IPR016035">
    <property type="entry name" value="Acyl_Trfase/lysoPLipase"/>
</dbReference>
<dbReference type="PANTHER" id="PTHR43775">
    <property type="entry name" value="FATTY ACID SYNTHASE"/>
    <property type="match status" value="1"/>
</dbReference>
<keyword evidence="1" id="KW-0596">Phosphopantetheine</keyword>
<reference evidence="4 5" key="1">
    <citation type="submission" date="2010-04" db="EMBL/GenBank/DDBJ databases">
        <authorList>
            <person name="Qin X."/>
            <person name="Bachman B."/>
            <person name="Battles P."/>
            <person name="Bell A."/>
            <person name="Bess C."/>
            <person name="Bickham C."/>
            <person name="Chaboub L."/>
            <person name="Chen D."/>
            <person name="Coyle M."/>
            <person name="Deiros D.R."/>
            <person name="Dinh H."/>
            <person name="Forbes L."/>
            <person name="Fowler G."/>
            <person name="Francisco L."/>
            <person name="Fu Q."/>
            <person name="Gubbala S."/>
            <person name="Hale W."/>
            <person name="Han Y."/>
            <person name="Hemphill L."/>
            <person name="Highlander S.K."/>
            <person name="Hirani K."/>
            <person name="Hogues M."/>
            <person name="Jackson L."/>
            <person name="Jakkamsetti A."/>
            <person name="Javaid M."/>
            <person name="Jiang H."/>
            <person name="Korchina V."/>
            <person name="Kovar C."/>
            <person name="Lara F."/>
            <person name="Lee S."/>
            <person name="Mata R."/>
            <person name="Mathew T."/>
            <person name="Moen C."/>
            <person name="Morales K."/>
            <person name="Munidasa M."/>
            <person name="Nazareth L."/>
            <person name="Ngo R."/>
            <person name="Nguyen L."/>
            <person name="Okwuonu G."/>
            <person name="Ongeri F."/>
            <person name="Patil S."/>
            <person name="Petrosino J."/>
            <person name="Pham C."/>
            <person name="Pham P."/>
            <person name="Pu L.-L."/>
            <person name="Puazo M."/>
            <person name="Raj R."/>
            <person name="Reid J."/>
            <person name="Rouhana J."/>
            <person name="Saada N."/>
            <person name="Shang Y."/>
            <person name="Simmons D."/>
            <person name="Thornton R."/>
            <person name="Warren J."/>
            <person name="Weissenberger G."/>
            <person name="Zhang J."/>
            <person name="Zhang L."/>
            <person name="Zhou C."/>
            <person name="Zhu D."/>
            <person name="Muzny D."/>
            <person name="Worley K."/>
            <person name="Gibbs R."/>
        </authorList>
    </citation>
    <scope>NUCLEOTIDE SEQUENCE [LARGE SCALE GENOMIC DNA]</scope>
    <source>
        <strain evidence="4 5">ATCC 49957</strain>
    </source>
</reference>
<dbReference type="InterPro" id="IPR050091">
    <property type="entry name" value="PKS_NRPS_Biosynth_Enz"/>
</dbReference>
<dbReference type="GO" id="GO:0005886">
    <property type="term" value="C:plasma membrane"/>
    <property type="evidence" value="ECO:0007669"/>
    <property type="project" value="TreeGrafter"/>
</dbReference>
<dbReference type="AlphaFoldDB" id="D5RU43"/>
<dbReference type="PANTHER" id="PTHR43775:SF37">
    <property type="entry name" value="SI:DKEY-61P9.11"/>
    <property type="match status" value="1"/>
</dbReference>
<dbReference type="GO" id="GO:0006633">
    <property type="term" value="P:fatty acid biosynthetic process"/>
    <property type="evidence" value="ECO:0007669"/>
    <property type="project" value="TreeGrafter"/>
</dbReference>
<dbReference type="Proteomes" id="UP000005324">
    <property type="component" value="Unassembled WGS sequence"/>
</dbReference>
<dbReference type="Gene3D" id="3.40.366.10">
    <property type="entry name" value="Malonyl-Coenzyme A Acyl Carrier Protein, domain 2"/>
    <property type="match status" value="1"/>
</dbReference>
<dbReference type="GO" id="GO:0004312">
    <property type="term" value="F:fatty acid synthase activity"/>
    <property type="evidence" value="ECO:0007669"/>
    <property type="project" value="TreeGrafter"/>
</dbReference>
<sequence length="182" mass="18896">ALLRGAARHRDLYNHRLALRGEGVEALQAQLESWLAGEAPEGVTQGSARGSAAGHVAFVFSGNGAQFAGMARAAMDRNAAFRNAVREADGLLRPLTGWSGAALLKQGVTAEELAGTDRAQPLLFLVQLGILAALAAEGIRPDLCLGHSVGEVAAAHAAGILTLPQAVRLVVARSRAQHSRRG</sequence>
<proteinExistence type="predicted"/>
<dbReference type="Pfam" id="PF00698">
    <property type="entry name" value="Acyl_transf_1"/>
    <property type="match status" value="1"/>
</dbReference>
<keyword evidence="2" id="KW-0597">Phosphoprotein</keyword>
<accession>D5RU43</accession>
<name>D5RU43_9PROT</name>
<keyword evidence="5" id="KW-1185">Reference proteome</keyword>
<organism evidence="4 5">
    <name type="scientific">Pseudoroseomonas cervicalis ATCC 49957</name>
    <dbReference type="NCBI Taxonomy" id="525371"/>
    <lineage>
        <taxon>Bacteria</taxon>
        <taxon>Pseudomonadati</taxon>
        <taxon>Pseudomonadota</taxon>
        <taxon>Alphaproteobacteria</taxon>
        <taxon>Acetobacterales</taxon>
        <taxon>Roseomonadaceae</taxon>
        <taxon>Roseomonas</taxon>
    </lineage>
</organism>